<gene>
    <name evidence="2" type="ORF">O181_091761</name>
</gene>
<proteinExistence type="predicted"/>
<feature type="domain" description="Reverse transcriptase Ty1/copia-type" evidence="1">
    <location>
        <begin position="85"/>
        <end position="175"/>
    </location>
</feature>
<dbReference type="OrthoDB" id="912875at2759"/>
<accession>A0A9Q3IY58</accession>
<comment type="caution">
    <text evidence="2">The sequence shown here is derived from an EMBL/GenBank/DDBJ whole genome shotgun (WGS) entry which is preliminary data.</text>
</comment>
<keyword evidence="3" id="KW-1185">Reference proteome</keyword>
<dbReference type="AlphaFoldDB" id="A0A9Q3IY58"/>
<dbReference type="InterPro" id="IPR013103">
    <property type="entry name" value="RVT_2"/>
</dbReference>
<evidence type="ECO:0000313" key="3">
    <source>
        <dbReference type="Proteomes" id="UP000765509"/>
    </source>
</evidence>
<name>A0A9Q3IY58_9BASI</name>
<dbReference type="EMBL" id="AVOT02058082">
    <property type="protein sequence ID" value="MBW0552046.1"/>
    <property type="molecule type" value="Genomic_DNA"/>
</dbReference>
<evidence type="ECO:0000259" key="1">
    <source>
        <dbReference type="Pfam" id="PF07727"/>
    </source>
</evidence>
<organism evidence="2 3">
    <name type="scientific">Austropuccinia psidii MF-1</name>
    <dbReference type="NCBI Taxonomy" id="1389203"/>
    <lineage>
        <taxon>Eukaryota</taxon>
        <taxon>Fungi</taxon>
        <taxon>Dikarya</taxon>
        <taxon>Basidiomycota</taxon>
        <taxon>Pucciniomycotina</taxon>
        <taxon>Pucciniomycetes</taxon>
        <taxon>Pucciniales</taxon>
        <taxon>Sphaerophragmiaceae</taxon>
        <taxon>Austropuccinia</taxon>
    </lineage>
</organism>
<evidence type="ECO:0000313" key="2">
    <source>
        <dbReference type="EMBL" id="MBW0552046.1"/>
    </source>
</evidence>
<sequence length="277" mass="30185">MPLQSPTKGSLQHVVNTMSLGEVPTEKYFESENQEIDSIVLPKDVSIPNHLGQALSGAHQDEWKAAFCTELDQMAARDVLEVLPKQPGMKAIGHGWVFDLKCNLDGTVGKFKACLVAHGDKKQPGIDCAKTYVPTASLMSLRLLLGTAVLKGWQVSSFDVSGTYLESPVDKWVLVLVEVPVRDPGSLGFVATEAAQSLYIFCNGVTIIPIWIHIDDGVIMSNSQSTISNFKNSLCAELGIKWSDQMEQIVGLECVIGKGEVVMTQRHLTEGILEAYP</sequence>
<protein>
    <recommendedName>
        <fullName evidence="1">Reverse transcriptase Ty1/copia-type domain-containing protein</fullName>
    </recommendedName>
</protein>
<reference evidence="2" key="1">
    <citation type="submission" date="2021-03" db="EMBL/GenBank/DDBJ databases">
        <title>Draft genome sequence of rust myrtle Austropuccinia psidii MF-1, a brazilian biotype.</title>
        <authorList>
            <person name="Quecine M.C."/>
            <person name="Pachon D.M.R."/>
            <person name="Bonatelli M.L."/>
            <person name="Correr F.H."/>
            <person name="Franceschini L.M."/>
            <person name="Leite T.F."/>
            <person name="Margarido G.R.A."/>
            <person name="Almeida C.A."/>
            <person name="Ferrarezi J.A."/>
            <person name="Labate C.A."/>
        </authorList>
    </citation>
    <scope>NUCLEOTIDE SEQUENCE</scope>
    <source>
        <strain evidence="2">MF-1</strain>
    </source>
</reference>
<dbReference type="Proteomes" id="UP000765509">
    <property type="component" value="Unassembled WGS sequence"/>
</dbReference>
<dbReference type="Pfam" id="PF07727">
    <property type="entry name" value="RVT_2"/>
    <property type="match status" value="1"/>
</dbReference>